<sequence length="97" mass="10883">MRQPATAMQRVWADPKSFEPLPCNRRLLRGLAVHFGPGFHGRQGVVVGSSDFLRQTECGFCKLEQMLLPGGSSRDDVTKVTLSITDMRYFLKVVTLQ</sequence>
<keyword evidence="2" id="KW-1185">Reference proteome</keyword>
<dbReference type="EMBL" id="CP073346">
    <property type="protein sequence ID" value="UTW08911.1"/>
    <property type="molecule type" value="Genomic_DNA"/>
</dbReference>
<organism evidence="1 2">
    <name type="scientific">Pseudomonas benzenivorans</name>
    <dbReference type="NCBI Taxonomy" id="556533"/>
    <lineage>
        <taxon>Bacteria</taxon>
        <taxon>Pseudomonadati</taxon>
        <taxon>Pseudomonadota</taxon>
        <taxon>Gammaproteobacteria</taxon>
        <taxon>Pseudomonadales</taxon>
        <taxon>Pseudomonadaceae</taxon>
        <taxon>Pseudomonas</taxon>
    </lineage>
</organism>
<protein>
    <submittedName>
        <fullName evidence="1">Uncharacterized protein</fullName>
    </submittedName>
</protein>
<dbReference type="InterPro" id="IPR035959">
    <property type="entry name" value="RutC-like_sf"/>
</dbReference>
<dbReference type="CDD" id="cd00448">
    <property type="entry name" value="YjgF_YER057c_UK114_family"/>
    <property type="match status" value="1"/>
</dbReference>
<name>A0ABY5H990_9PSED</name>
<proteinExistence type="predicted"/>
<evidence type="ECO:0000313" key="1">
    <source>
        <dbReference type="EMBL" id="UTW08911.1"/>
    </source>
</evidence>
<dbReference type="RefSeq" id="WP_255839587.1">
    <property type="nucleotide sequence ID" value="NZ_CP073346.1"/>
</dbReference>
<dbReference type="SUPFAM" id="SSF55298">
    <property type="entry name" value="YjgF-like"/>
    <property type="match status" value="1"/>
</dbReference>
<dbReference type="Proteomes" id="UP001059672">
    <property type="component" value="Chromosome"/>
</dbReference>
<evidence type="ECO:0000313" key="2">
    <source>
        <dbReference type="Proteomes" id="UP001059672"/>
    </source>
</evidence>
<reference evidence="1" key="1">
    <citation type="submission" date="2021-04" db="EMBL/GenBank/DDBJ databases">
        <title>Oceanospirillales bacteria with DddD are important DMSP degraders in coastal seawater.</title>
        <authorList>
            <person name="Liu J."/>
        </authorList>
    </citation>
    <scope>NUCLEOTIDE SEQUENCE</scope>
    <source>
        <strain evidence="1">D13-4</strain>
    </source>
</reference>
<accession>A0ABY5H990</accession>
<gene>
    <name evidence="1" type="ORF">KDW96_06265</name>
</gene>